<organism evidence="2 3">
    <name type="scientific">Desulfonema ishimotonii</name>
    <dbReference type="NCBI Taxonomy" id="45657"/>
    <lineage>
        <taxon>Bacteria</taxon>
        <taxon>Pseudomonadati</taxon>
        <taxon>Thermodesulfobacteriota</taxon>
        <taxon>Desulfobacteria</taxon>
        <taxon>Desulfobacterales</taxon>
        <taxon>Desulfococcaceae</taxon>
        <taxon>Desulfonema</taxon>
    </lineage>
</organism>
<evidence type="ECO:0000313" key="2">
    <source>
        <dbReference type="EMBL" id="GBC63485.1"/>
    </source>
</evidence>
<dbReference type="CDD" id="cd00038">
    <property type="entry name" value="CAP_ED"/>
    <property type="match status" value="1"/>
</dbReference>
<accession>A0A401G2Y9</accession>
<dbReference type="EMBL" id="BEXT01000001">
    <property type="protein sequence ID" value="GBC63485.1"/>
    <property type="molecule type" value="Genomic_DNA"/>
</dbReference>
<feature type="domain" description="Cyclic nucleotide-binding" evidence="1">
    <location>
        <begin position="28"/>
        <end position="147"/>
    </location>
</feature>
<sequence>MNLSTGSNETFQACEFKEHLNILRQIYFFSKLPLETLKVFAYLCTRELFKAGDYLFRQGEDDGQAFYLLSGQAQLIREGKNRTWEIREYGPEDFISATAMIGHVHRLYSLRAVSDITCLVMPRDKFSRAMEQFPDLMPQVLRTVVERLYAWEEQFLTHHAEEDDAAMKSAGISLI</sequence>
<dbReference type="InterPro" id="IPR014710">
    <property type="entry name" value="RmlC-like_jellyroll"/>
</dbReference>
<evidence type="ECO:0000259" key="1">
    <source>
        <dbReference type="PROSITE" id="PS50042"/>
    </source>
</evidence>
<dbReference type="InterPro" id="IPR018490">
    <property type="entry name" value="cNMP-bd_dom_sf"/>
</dbReference>
<dbReference type="InterPro" id="IPR000595">
    <property type="entry name" value="cNMP-bd_dom"/>
</dbReference>
<protein>
    <submittedName>
        <fullName evidence="2">Cyclic nucleotide-binding domain-containing prot ein</fullName>
    </submittedName>
</protein>
<reference evidence="3" key="2">
    <citation type="submission" date="2019-01" db="EMBL/GenBank/DDBJ databases">
        <title>Genome sequence of Desulfonema ishimotonii strain Tokyo 01.</title>
        <authorList>
            <person name="Fukui M."/>
        </authorList>
    </citation>
    <scope>NUCLEOTIDE SEQUENCE [LARGE SCALE GENOMIC DNA]</scope>
    <source>
        <strain evidence="3">Tokyo 01</strain>
    </source>
</reference>
<dbReference type="SMART" id="SM00100">
    <property type="entry name" value="cNMP"/>
    <property type="match status" value="1"/>
</dbReference>
<dbReference type="SUPFAM" id="SSF51206">
    <property type="entry name" value="cAMP-binding domain-like"/>
    <property type="match status" value="1"/>
</dbReference>
<dbReference type="RefSeq" id="WP_166405242.1">
    <property type="nucleotide sequence ID" value="NZ_BEXT01000001.1"/>
</dbReference>
<dbReference type="Gene3D" id="2.60.120.10">
    <property type="entry name" value="Jelly Rolls"/>
    <property type="match status" value="1"/>
</dbReference>
<gene>
    <name evidence="2" type="ORF">DENIS_4479</name>
</gene>
<keyword evidence="3" id="KW-1185">Reference proteome</keyword>
<reference evidence="3" key="1">
    <citation type="submission" date="2017-11" db="EMBL/GenBank/DDBJ databases">
        <authorList>
            <person name="Watanabe M."/>
            <person name="Kojima H."/>
        </authorList>
    </citation>
    <scope>NUCLEOTIDE SEQUENCE [LARGE SCALE GENOMIC DNA]</scope>
    <source>
        <strain evidence="3">Tokyo 01</strain>
    </source>
</reference>
<dbReference type="Proteomes" id="UP000288096">
    <property type="component" value="Unassembled WGS sequence"/>
</dbReference>
<dbReference type="AlphaFoldDB" id="A0A401G2Y9"/>
<comment type="caution">
    <text evidence="2">The sequence shown here is derived from an EMBL/GenBank/DDBJ whole genome shotgun (WGS) entry which is preliminary data.</text>
</comment>
<evidence type="ECO:0000313" key="3">
    <source>
        <dbReference type="Proteomes" id="UP000288096"/>
    </source>
</evidence>
<dbReference type="PROSITE" id="PS50042">
    <property type="entry name" value="CNMP_BINDING_3"/>
    <property type="match status" value="1"/>
</dbReference>
<proteinExistence type="predicted"/>
<dbReference type="Pfam" id="PF00027">
    <property type="entry name" value="cNMP_binding"/>
    <property type="match status" value="1"/>
</dbReference>
<name>A0A401G2Y9_9BACT</name>